<dbReference type="OrthoDB" id="4304413at2"/>
<evidence type="ECO:0000313" key="2">
    <source>
        <dbReference type="Proteomes" id="UP000253741"/>
    </source>
</evidence>
<proteinExistence type="predicted"/>
<accession>A0A370BHR1</accession>
<dbReference type="AlphaFoldDB" id="A0A370BHR1"/>
<comment type="caution">
    <text evidence="1">The sequence shown here is derived from an EMBL/GenBank/DDBJ whole genome shotgun (WGS) entry which is preliminary data.</text>
</comment>
<evidence type="ECO:0000313" key="1">
    <source>
        <dbReference type="EMBL" id="RDG39333.1"/>
    </source>
</evidence>
<keyword evidence="2" id="KW-1185">Reference proteome</keyword>
<dbReference type="Proteomes" id="UP000253741">
    <property type="component" value="Unassembled WGS sequence"/>
</dbReference>
<name>A0A370BHR1_9ACTN</name>
<organism evidence="1 2">
    <name type="scientific">Streptomyces corynorhini</name>
    <dbReference type="NCBI Taxonomy" id="2282652"/>
    <lineage>
        <taxon>Bacteria</taxon>
        <taxon>Bacillati</taxon>
        <taxon>Actinomycetota</taxon>
        <taxon>Actinomycetes</taxon>
        <taxon>Kitasatosporales</taxon>
        <taxon>Streptomycetaceae</taxon>
        <taxon>Streptomyces</taxon>
    </lineage>
</organism>
<dbReference type="EMBL" id="QQNA01000025">
    <property type="protein sequence ID" value="RDG39333.1"/>
    <property type="molecule type" value="Genomic_DNA"/>
</dbReference>
<protein>
    <submittedName>
        <fullName evidence="1">Uncharacterized protein</fullName>
    </submittedName>
</protein>
<sequence>MVVFDRQCDLAAEIVGFAGPMVRVVRPTGLHWQTHRVSLRPATPYEERQLAALAALHRTRLKGR</sequence>
<gene>
    <name evidence="1" type="ORF">DVH02_04510</name>
</gene>
<reference evidence="1 2" key="1">
    <citation type="submission" date="2018-07" db="EMBL/GenBank/DDBJ databases">
        <title>Streptomyces species from bats.</title>
        <authorList>
            <person name="Dunlap C."/>
        </authorList>
    </citation>
    <scope>NUCLEOTIDE SEQUENCE [LARGE SCALE GENOMIC DNA]</scope>
    <source>
        <strain evidence="1 2">AC230</strain>
    </source>
</reference>